<gene>
    <name evidence="1" type="ORF">Scaly_2842100</name>
</gene>
<name>A0AAW2ITK0_9LAMI</name>
<proteinExistence type="predicted"/>
<dbReference type="EMBL" id="JACGWM010001992">
    <property type="protein sequence ID" value="KAL0284658.1"/>
    <property type="molecule type" value="Genomic_DNA"/>
</dbReference>
<comment type="caution">
    <text evidence="1">The sequence shown here is derived from an EMBL/GenBank/DDBJ whole genome shotgun (WGS) entry which is preliminary data.</text>
</comment>
<reference evidence="1" key="1">
    <citation type="submission" date="2020-06" db="EMBL/GenBank/DDBJ databases">
        <authorList>
            <person name="Li T."/>
            <person name="Hu X."/>
            <person name="Zhang T."/>
            <person name="Song X."/>
            <person name="Zhang H."/>
            <person name="Dai N."/>
            <person name="Sheng W."/>
            <person name="Hou X."/>
            <person name="Wei L."/>
        </authorList>
    </citation>
    <scope>NUCLEOTIDE SEQUENCE</scope>
    <source>
        <strain evidence="1">KEN8</strain>
        <tissue evidence="1">Leaf</tissue>
    </source>
</reference>
<organism evidence="1">
    <name type="scientific">Sesamum calycinum</name>
    <dbReference type="NCBI Taxonomy" id="2727403"/>
    <lineage>
        <taxon>Eukaryota</taxon>
        <taxon>Viridiplantae</taxon>
        <taxon>Streptophyta</taxon>
        <taxon>Embryophyta</taxon>
        <taxon>Tracheophyta</taxon>
        <taxon>Spermatophyta</taxon>
        <taxon>Magnoliopsida</taxon>
        <taxon>eudicotyledons</taxon>
        <taxon>Gunneridae</taxon>
        <taxon>Pentapetalae</taxon>
        <taxon>asterids</taxon>
        <taxon>lamiids</taxon>
        <taxon>Lamiales</taxon>
        <taxon>Pedaliaceae</taxon>
        <taxon>Sesamum</taxon>
    </lineage>
</organism>
<protein>
    <submittedName>
        <fullName evidence="1">Uncharacterized protein</fullName>
    </submittedName>
</protein>
<evidence type="ECO:0000313" key="1">
    <source>
        <dbReference type="EMBL" id="KAL0284658.1"/>
    </source>
</evidence>
<sequence>MVKGKRVKCWKRKKGKKKAKTIVGAKDAKSALVVPKGMGKGKRKTSIGYRLWCSYLQRFIGGTGQLDNDPKTYGEMMSDIDLGKHLEAIKSKMDSMSSNQVQTLVDRPKGVKSVGCKWVYKRKIVADGEVKTFKARFVAQ</sequence>
<dbReference type="AlphaFoldDB" id="A0AAW2ITK0"/>
<reference evidence="1" key="2">
    <citation type="journal article" date="2024" name="Plant">
        <title>Genomic evolution and insights into agronomic trait innovations of Sesamum species.</title>
        <authorList>
            <person name="Miao H."/>
            <person name="Wang L."/>
            <person name="Qu L."/>
            <person name="Liu H."/>
            <person name="Sun Y."/>
            <person name="Le M."/>
            <person name="Wang Q."/>
            <person name="Wei S."/>
            <person name="Zheng Y."/>
            <person name="Lin W."/>
            <person name="Duan Y."/>
            <person name="Cao H."/>
            <person name="Xiong S."/>
            <person name="Wang X."/>
            <person name="Wei L."/>
            <person name="Li C."/>
            <person name="Ma Q."/>
            <person name="Ju M."/>
            <person name="Zhao R."/>
            <person name="Li G."/>
            <person name="Mu C."/>
            <person name="Tian Q."/>
            <person name="Mei H."/>
            <person name="Zhang T."/>
            <person name="Gao T."/>
            <person name="Zhang H."/>
        </authorList>
    </citation>
    <scope>NUCLEOTIDE SEQUENCE</scope>
    <source>
        <strain evidence="1">KEN8</strain>
    </source>
</reference>
<accession>A0AAW2ITK0</accession>